<proteinExistence type="inferred from homology"/>
<dbReference type="UniPathway" id="UPA00077">
    <property type="reaction ID" value="UER00155"/>
</dbReference>
<name>A0A1H5UE55_9RHOB</name>
<keyword evidence="9" id="KW-0289">Folate biosynthesis</keyword>
<dbReference type="OrthoDB" id="9808041at2"/>
<comment type="function">
    <text evidence="10">Catalyzes the transfer of pyrophosphate from adenosine triphosphate (ATP) to 6-hydroxymethyl-7,8-dihydropterin, an enzymatic step in folate biosynthesis pathway.</text>
</comment>
<dbReference type="Gene3D" id="3.30.70.560">
    <property type="entry name" value="7,8-Dihydro-6-hydroxymethylpterin-pyrophosphokinase HPPK"/>
    <property type="match status" value="1"/>
</dbReference>
<dbReference type="PANTHER" id="PTHR43071:SF1">
    <property type="entry name" value="2-AMINO-4-HYDROXY-6-HYDROXYMETHYLDIHYDROPTERIDINE PYROPHOSPHOKINASE"/>
    <property type="match status" value="1"/>
</dbReference>
<dbReference type="Pfam" id="PF01288">
    <property type="entry name" value="HPPK"/>
    <property type="match status" value="1"/>
</dbReference>
<evidence type="ECO:0000256" key="5">
    <source>
        <dbReference type="ARBA" id="ARBA00022679"/>
    </source>
</evidence>
<dbReference type="InterPro" id="IPR035907">
    <property type="entry name" value="Hppk_sf"/>
</dbReference>
<dbReference type="InterPro" id="IPR000550">
    <property type="entry name" value="Hppk"/>
</dbReference>
<keyword evidence="8" id="KW-0067">ATP-binding</keyword>
<evidence type="ECO:0000256" key="7">
    <source>
        <dbReference type="ARBA" id="ARBA00022777"/>
    </source>
</evidence>
<evidence type="ECO:0000256" key="8">
    <source>
        <dbReference type="ARBA" id="ARBA00022840"/>
    </source>
</evidence>
<evidence type="ECO:0000259" key="13">
    <source>
        <dbReference type="Pfam" id="PF01288"/>
    </source>
</evidence>
<dbReference type="CDD" id="cd00483">
    <property type="entry name" value="HPPK"/>
    <property type="match status" value="1"/>
</dbReference>
<feature type="domain" description="7,8-dihydro-6-hydroxymethylpterin-pyrophosphokinase" evidence="13">
    <location>
        <begin position="7"/>
        <end position="159"/>
    </location>
</feature>
<keyword evidence="15" id="KW-1185">Reference proteome</keyword>
<evidence type="ECO:0000256" key="12">
    <source>
        <dbReference type="ARBA" id="ARBA00033413"/>
    </source>
</evidence>
<dbReference type="PANTHER" id="PTHR43071">
    <property type="entry name" value="2-AMINO-4-HYDROXY-6-HYDROXYMETHYLDIHYDROPTERIDINE PYROPHOSPHOKINASE"/>
    <property type="match status" value="1"/>
</dbReference>
<dbReference type="GO" id="GO:0046656">
    <property type="term" value="P:folic acid biosynthetic process"/>
    <property type="evidence" value="ECO:0007669"/>
    <property type="project" value="UniProtKB-KW"/>
</dbReference>
<evidence type="ECO:0000256" key="9">
    <source>
        <dbReference type="ARBA" id="ARBA00022909"/>
    </source>
</evidence>
<keyword evidence="6" id="KW-0547">Nucleotide-binding</keyword>
<evidence type="ECO:0000313" key="14">
    <source>
        <dbReference type="EMBL" id="SEF73249.1"/>
    </source>
</evidence>
<gene>
    <name evidence="14" type="ORF">SAMN04488045_0972</name>
</gene>
<dbReference type="GO" id="GO:0003848">
    <property type="term" value="F:2-amino-4-hydroxy-6-hydroxymethyldihydropteridine diphosphokinase activity"/>
    <property type="evidence" value="ECO:0007669"/>
    <property type="project" value="UniProtKB-EC"/>
</dbReference>
<comment type="pathway">
    <text evidence="1">Cofactor biosynthesis; tetrahydrofolate biosynthesis; 2-amino-4-hydroxy-6-hydroxymethyl-7,8-dihydropteridine diphosphate from 7,8-dihydroneopterin triphosphate: step 4/4.</text>
</comment>
<organism evidence="14 15">
    <name type="scientific">Thalassococcus halodurans</name>
    <dbReference type="NCBI Taxonomy" id="373675"/>
    <lineage>
        <taxon>Bacteria</taxon>
        <taxon>Pseudomonadati</taxon>
        <taxon>Pseudomonadota</taxon>
        <taxon>Alphaproteobacteria</taxon>
        <taxon>Rhodobacterales</taxon>
        <taxon>Roseobacteraceae</taxon>
        <taxon>Thalassococcus</taxon>
    </lineage>
</organism>
<evidence type="ECO:0000256" key="6">
    <source>
        <dbReference type="ARBA" id="ARBA00022741"/>
    </source>
</evidence>
<dbReference type="GO" id="GO:0005524">
    <property type="term" value="F:ATP binding"/>
    <property type="evidence" value="ECO:0007669"/>
    <property type="project" value="UniProtKB-KW"/>
</dbReference>
<reference evidence="14 15" key="1">
    <citation type="submission" date="2016-10" db="EMBL/GenBank/DDBJ databases">
        <authorList>
            <person name="de Groot N.N."/>
        </authorList>
    </citation>
    <scope>NUCLEOTIDE SEQUENCE [LARGE SCALE GENOMIC DNA]</scope>
    <source>
        <strain evidence="14 15">DSM 26915</strain>
    </source>
</reference>
<accession>A0A1H5UE55</accession>
<evidence type="ECO:0000256" key="10">
    <source>
        <dbReference type="ARBA" id="ARBA00029409"/>
    </source>
</evidence>
<comment type="similarity">
    <text evidence="2">Belongs to the HPPK family.</text>
</comment>
<evidence type="ECO:0000256" key="11">
    <source>
        <dbReference type="ARBA" id="ARBA00029766"/>
    </source>
</evidence>
<dbReference type="RefSeq" id="WP_103909302.1">
    <property type="nucleotide sequence ID" value="NZ_FNUZ01000001.1"/>
</dbReference>
<evidence type="ECO:0000256" key="3">
    <source>
        <dbReference type="ARBA" id="ARBA00013253"/>
    </source>
</evidence>
<dbReference type="NCBIfam" id="TIGR01498">
    <property type="entry name" value="folK"/>
    <property type="match status" value="1"/>
</dbReference>
<dbReference type="GO" id="GO:0016301">
    <property type="term" value="F:kinase activity"/>
    <property type="evidence" value="ECO:0007669"/>
    <property type="project" value="UniProtKB-KW"/>
</dbReference>
<keyword evidence="7 14" id="KW-0418">Kinase</keyword>
<dbReference type="EC" id="2.7.6.3" evidence="3"/>
<protein>
    <recommendedName>
        <fullName evidence="4">2-amino-4-hydroxy-6-hydroxymethyldihydropteridine pyrophosphokinase</fullName>
        <ecNumber evidence="3">2.7.6.3</ecNumber>
    </recommendedName>
    <alternativeName>
        <fullName evidence="11">6-hydroxymethyl-7,8-dihydropterin pyrophosphokinase</fullName>
    </alternativeName>
    <alternativeName>
        <fullName evidence="12">7,8-dihydro-6-hydroxymethylpterin-pyrophosphokinase</fullName>
    </alternativeName>
</protein>
<dbReference type="SUPFAM" id="SSF55083">
    <property type="entry name" value="6-hydroxymethyl-7,8-dihydropterin pyrophosphokinase, HPPK"/>
    <property type="match status" value="1"/>
</dbReference>
<keyword evidence="5" id="KW-0808">Transferase</keyword>
<evidence type="ECO:0000313" key="15">
    <source>
        <dbReference type="Proteomes" id="UP000236752"/>
    </source>
</evidence>
<sequence>MEQEILIALGANLPQSHNRPSDTLKAAITAIGQSTLTLKAVSRFFKTPCFPPGAGPDYVNAVIRLRAGKGEKASQILAILHEIEEEYGRTRDVRWGMRTLDLDLLSYGNQVAPSRDDYLYWQQLPADEQTVRAPESLILPHPRIQDRGFVLVPAMDVAPDWCHPVLKLTISQMCAALPQEVRDEVVPI</sequence>
<dbReference type="GO" id="GO:0046654">
    <property type="term" value="P:tetrahydrofolate biosynthetic process"/>
    <property type="evidence" value="ECO:0007669"/>
    <property type="project" value="UniProtKB-UniPathway"/>
</dbReference>
<dbReference type="Proteomes" id="UP000236752">
    <property type="component" value="Unassembled WGS sequence"/>
</dbReference>
<dbReference type="EMBL" id="FNUZ01000001">
    <property type="protein sequence ID" value="SEF73249.1"/>
    <property type="molecule type" value="Genomic_DNA"/>
</dbReference>
<evidence type="ECO:0000256" key="2">
    <source>
        <dbReference type="ARBA" id="ARBA00005810"/>
    </source>
</evidence>
<evidence type="ECO:0000256" key="4">
    <source>
        <dbReference type="ARBA" id="ARBA00016218"/>
    </source>
</evidence>
<dbReference type="AlphaFoldDB" id="A0A1H5UE55"/>
<evidence type="ECO:0000256" key="1">
    <source>
        <dbReference type="ARBA" id="ARBA00005051"/>
    </source>
</evidence>